<keyword evidence="5 10" id="KW-0472">Membrane</keyword>
<keyword evidence="2" id="KW-1003">Cell membrane</keyword>
<dbReference type="Pfam" id="PF13927">
    <property type="entry name" value="Ig_3"/>
    <property type="match status" value="1"/>
</dbReference>
<evidence type="ECO:0000256" key="10">
    <source>
        <dbReference type="SAM" id="Phobius"/>
    </source>
</evidence>
<evidence type="ECO:0000256" key="1">
    <source>
        <dbReference type="ARBA" id="ARBA00004236"/>
    </source>
</evidence>
<evidence type="ECO:0000313" key="13">
    <source>
        <dbReference type="Proteomes" id="UP001516400"/>
    </source>
</evidence>
<dbReference type="SMART" id="SM00408">
    <property type="entry name" value="IGc2"/>
    <property type="match status" value="1"/>
</dbReference>
<feature type="region of interest" description="Disordered" evidence="9">
    <location>
        <begin position="65"/>
        <end position="125"/>
    </location>
</feature>
<organism evidence="12 13">
    <name type="scientific">Cryptolaemus montrouzieri</name>
    <dbReference type="NCBI Taxonomy" id="559131"/>
    <lineage>
        <taxon>Eukaryota</taxon>
        <taxon>Metazoa</taxon>
        <taxon>Ecdysozoa</taxon>
        <taxon>Arthropoda</taxon>
        <taxon>Hexapoda</taxon>
        <taxon>Insecta</taxon>
        <taxon>Pterygota</taxon>
        <taxon>Neoptera</taxon>
        <taxon>Endopterygota</taxon>
        <taxon>Coleoptera</taxon>
        <taxon>Polyphaga</taxon>
        <taxon>Cucujiformia</taxon>
        <taxon>Coccinelloidea</taxon>
        <taxon>Coccinellidae</taxon>
        <taxon>Scymninae</taxon>
        <taxon>Scymnini</taxon>
        <taxon>Cryptolaemus</taxon>
    </lineage>
</organism>
<reference evidence="12 13" key="1">
    <citation type="journal article" date="2021" name="BMC Biol.">
        <title>Horizontally acquired antibacterial genes associated with adaptive radiation of ladybird beetles.</title>
        <authorList>
            <person name="Li H.S."/>
            <person name="Tang X.F."/>
            <person name="Huang Y.H."/>
            <person name="Xu Z.Y."/>
            <person name="Chen M.L."/>
            <person name="Du X.Y."/>
            <person name="Qiu B.Y."/>
            <person name="Chen P.T."/>
            <person name="Zhang W."/>
            <person name="Slipinski A."/>
            <person name="Escalona H.E."/>
            <person name="Waterhouse R.M."/>
            <person name="Zwick A."/>
            <person name="Pang H."/>
        </authorList>
    </citation>
    <scope>NUCLEOTIDE SEQUENCE [LARGE SCALE GENOMIC DNA]</scope>
    <source>
        <strain evidence="12">SYSU2018</strain>
    </source>
</reference>
<comment type="caution">
    <text evidence="12">The sequence shown here is derived from an EMBL/GenBank/DDBJ whole genome shotgun (WGS) entry which is preliminary data.</text>
</comment>
<dbReference type="AlphaFoldDB" id="A0ABD2PDP5"/>
<dbReference type="InterPro" id="IPR007110">
    <property type="entry name" value="Ig-like_dom"/>
</dbReference>
<dbReference type="InterPro" id="IPR013783">
    <property type="entry name" value="Ig-like_fold"/>
</dbReference>
<feature type="domain" description="Ig-like" evidence="11">
    <location>
        <begin position="142"/>
        <end position="233"/>
    </location>
</feature>
<protein>
    <recommendedName>
        <fullName evidence="11">Ig-like domain-containing protein</fullName>
    </recommendedName>
</protein>
<proteinExistence type="predicted"/>
<feature type="compositionally biased region" description="Basic and acidic residues" evidence="9">
    <location>
        <begin position="68"/>
        <end position="78"/>
    </location>
</feature>
<dbReference type="FunFam" id="2.60.40.10:FF:000328">
    <property type="entry name" value="CLUMA_CG000981, isoform A"/>
    <property type="match status" value="1"/>
</dbReference>
<sequence length="236" mass="25824">MLWGSSADEQRVFLLQKKAVRMIMVVTSQRSGREFFKSLAILTIPSCFILSCLLLFHEEKTSKKRHMDIHQYETRSREGYTTFKSRTGPPGPQGPPGPPGTKGLTGPRGRAGKPGNHGLPGTPGITAWQVKVNGSTDLLIPPSIGGATYSPTGATVVQEGENVRLHCSATGQPRPRITWLRMDNRPINRGAWQDIGISGPTLNITRVNRVHMGQYLCIADNGVPPPANQTFILEVY</sequence>
<evidence type="ECO:0000256" key="3">
    <source>
        <dbReference type="ARBA" id="ARBA00022729"/>
    </source>
</evidence>
<keyword evidence="13" id="KW-1185">Reference proteome</keyword>
<dbReference type="InterPro" id="IPR008160">
    <property type="entry name" value="Collagen"/>
</dbReference>
<keyword evidence="3" id="KW-0732">Signal</keyword>
<gene>
    <name evidence="12" type="ORF">HHI36_003540</name>
</gene>
<dbReference type="PANTHER" id="PTHR12231">
    <property type="entry name" value="CTX-RELATED TYPE I TRANSMEMBRANE PROTEIN"/>
    <property type="match status" value="1"/>
</dbReference>
<dbReference type="InterPro" id="IPR003599">
    <property type="entry name" value="Ig_sub"/>
</dbReference>
<dbReference type="SMART" id="SM00409">
    <property type="entry name" value="IG"/>
    <property type="match status" value="1"/>
</dbReference>
<evidence type="ECO:0000256" key="8">
    <source>
        <dbReference type="ARBA" id="ARBA00023319"/>
    </source>
</evidence>
<keyword evidence="6" id="KW-1015">Disulfide bond</keyword>
<dbReference type="Pfam" id="PF01391">
    <property type="entry name" value="Collagen"/>
    <property type="match status" value="1"/>
</dbReference>
<evidence type="ECO:0000313" key="12">
    <source>
        <dbReference type="EMBL" id="KAL3289099.1"/>
    </source>
</evidence>
<dbReference type="InterPro" id="IPR051170">
    <property type="entry name" value="Neural/epithelial_adhesion"/>
</dbReference>
<accession>A0ABD2PDP5</accession>
<dbReference type="InterPro" id="IPR036179">
    <property type="entry name" value="Ig-like_dom_sf"/>
</dbReference>
<name>A0ABD2PDP5_9CUCU</name>
<dbReference type="SUPFAM" id="SSF48726">
    <property type="entry name" value="Immunoglobulin"/>
    <property type="match status" value="1"/>
</dbReference>
<dbReference type="GO" id="GO:0005886">
    <property type="term" value="C:plasma membrane"/>
    <property type="evidence" value="ECO:0007669"/>
    <property type="project" value="UniProtKB-SubCell"/>
</dbReference>
<evidence type="ECO:0000256" key="9">
    <source>
        <dbReference type="SAM" id="MobiDB-lite"/>
    </source>
</evidence>
<evidence type="ECO:0000256" key="4">
    <source>
        <dbReference type="ARBA" id="ARBA00022737"/>
    </source>
</evidence>
<keyword evidence="4" id="KW-0677">Repeat</keyword>
<dbReference type="PROSITE" id="PS50835">
    <property type="entry name" value="IG_LIKE"/>
    <property type="match status" value="1"/>
</dbReference>
<keyword evidence="8" id="KW-0393">Immunoglobulin domain</keyword>
<dbReference type="PANTHER" id="PTHR12231:SF253">
    <property type="entry name" value="DPR-INTERACTING PROTEIN ETA, ISOFORM B-RELATED"/>
    <property type="match status" value="1"/>
</dbReference>
<dbReference type="InterPro" id="IPR003598">
    <property type="entry name" value="Ig_sub2"/>
</dbReference>
<keyword evidence="10" id="KW-1133">Transmembrane helix</keyword>
<keyword evidence="7" id="KW-0325">Glycoprotein</keyword>
<evidence type="ECO:0000256" key="6">
    <source>
        <dbReference type="ARBA" id="ARBA00023157"/>
    </source>
</evidence>
<keyword evidence="10" id="KW-0812">Transmembrane</keyword>
<evidence type="ECO:0000259" key="11">
    <source>
        <dbReference type="PROSITE" id="PS50835"/>
    </source>
</evidence>
<evidence type="ECO:0000256" key="7">
    <source>
        <dbReference type="ARBA" id="ARBA00023180"/>
    </source>
</evidence>
<feature type="transmembrane region" description="Helical" evidence="10">
    <location>
        <begin position="35"/>
        <end position="56"/>
    </location>
</feature>
<dbReference type="Proteomes" id="UP001516400">
    <property type="component" value="Unassembled WGS sequence"/>
</dbReference>
<evidence type="ECO:0000256" key="2">
    <source>
        <dbReference type="ARBA" id="ARBA00022475"/>
    </source>
</evidence>
<comment type="subcellular location">
    <subcellularLocation>
        <location evidence="1">Cell membrane</location>
    </subcellularLocation>
</comment>
<dbReference type="EMBL" id="JABFTP020000185">
    <property type="protein sequence ID" value="KAL3289099.1"/>
    <property type="molecule type" value="Genomic_DNA"/>
</dbReference>
<feature type="non-terminal residue" evidence="12">
    <location>
        <position position="236"/>
    </location>
</feature>
<dbReference type="Gene3D" id="2.60.40.10">
    <property type="entry name" value="Immunoglobulins"/>
    <property type="match status" value="1"/>
</dbReference>
<evidence type="ECO:0000256" key="5">
    <source>
        <dbReference type="ARBA" id="ARBA00023136"/>
    </source>
</evidence>
<feature type="compositionally biased region" description="Pro residues" evidence="9">
    <location>
        <begin position="89"/>
        <end position="99"/>
    </location>
</feature>